<gene>
    <name evidence="1" type="ORF">TSARBOMBA_86</name>
</gene>
<name>A0A0K2D0A0_9CAUD</name>
<dbReference type="RefSeq" id="YP_009206901.1">
    <property type="nucleotide sequence ID" value="NC_028890.1"/>
</dbReference>
<evidence type="ECO:0000313" key="1">
    <source>
        <dbReference type="EMBL" id="ALA13016.1"/>
    </source>
</evidence>
<accession>A0A0K2D0A0</accession>
<dbReference type="GeneID" id="26633227"/>
<dbReference type="KEGG" id="vg:26633227"/>
<organism evidence="1 2">
    <name type="scientific">Bacillus phage TsarBomba</name>
    <dbReference type="NCBI Taxonomy" id="1690456"/>
    <lineage>
        <taxon>Viruses</taxon>
        <taxon>Duplodnaviria</taxon>
        <taxon>Heunggongvirae</taxon>
        <taxon>Uroviricota</taxon>
        <taxon>Caudoviricetes</taxon>
        <taxon>Herelleviridae</taxon>
        <taxon>Bastillevirinae</taxon>
        <taxon>Tsarbombavirus</taxon>
        <taxon>Tsarbombavirus tsarbomba</taxon>
    </lineage>
</organism>
<keyword evidence="2" id="KW-1185">Reference proteome</keyword>
<dbReference type="Proteomes" id="UP000204602">
    <property type="component" value="Segment"/>
</dbReference>
<evidence type="ECO:0000313" key="2">
    <source>
        <dbReference type="Proteomes" id="UP000204602"/>
    </source>
</evidence>
<dbReference type="EMBL" id="KT224359">
    <property type="protein sequence ID" value="ALA13016.1"/>
    <property type="molecule type" value="Genomic_DNA"/>
</dbReference>
<proteinExistence type="predicted"/>
<sequence>MKERDKEALLKYRILYETKQGSGVTLEMCGGFIKDNVTFYIGKGEERHMTCLTLETAKQLSLDLQRLIEAKEGLEY</sequence>
<protein>
    <submittedName>
        <fullName evidence="1">Uncharacterized protein</fullName>
    </submittedName>
</protein>
<reference evidence="1 2" key="1">
    <citation type="journal article" date="2015" name="Genome Announc.">
        <title>Complete Genome Sequence of Bacillus cereus Group Phage TsarBomba.</title>
        <authorList>
            <person name="Erill I."/>
            <person name="Caruso S.M."/>
        </authorList>
    </citation>
    <scope>NUCLEOTIDE SEQUENCE [LARGE SCALE GENOMIC DNA]</scope>
</reference>